<accession>A0AA36F3P5</accession>
<proteinExistence type="predicted"/>
<reference evidence="2" key="1">
    <citation type="submission" date="2023-08" db="EMBL/GenBank/DDBJ databases">
        <authorList>
            <person name="Alioto T."/>
            <person name="Alioto T."/>
            <person name="Gomez Garrido J."/>
        </authorList>
    </citation>
    <scope>NUCLEOTIDE SEQUENCE</scope>
</reference>
<name>A0AA36F3P5_OCTVU</name>
<evidence type="ECO:0000313" key="3">
    <source>
        <dbReference type="Proteomes" id="UP001162480"/>
    </source>
</evidence>
<evidence type="ECO:0000256" key="1">
    <source>
        <dbReference type="SAM" id="MobiDB-lite"/>
    </source>
</evidence>
<dbReference type="AlphaFoldDB" id="A0AA36F3P5"/>
<dbReference type="EMBL" id="OX597818">
    <property type="protein sequence ID" value="CAI9723352.1"/>
    <property type="molecule type" value="Genomic_DNA"/>
</dbReference>
<protein>
    <submittedName>
        <fullName evidence="2">Uncharacterized protein</fullName>
    </submittedName>
</protein>
<gene>
    <name evidence="2" type="ORF">OCTVUL_1B015984</name>
</gene>
<dbReference type="Proteomes" id="UP001162480">
    <property type="component" value="Chromosome 5"/>
</dbReference>
<sequence length="73" mass="8408">MPKRFTGLTSNDCDRHPYEIASDCFETAKDQHGETELQQSAKSKNRQNRKQTTFFHSFFVVAINSIGVKNRKS</sequence>
<feature type="region of interest" description="Disordered" evidence="1">
    <location>
        <begin position="29"/>
        <end position="49"/>
    </location>
</feature>
<keyword evidence="3" id="KW-1185">Reference proteome</keyword>
<evidence type="ECO:0000313" key="2">
    <source>
        <dbReference type="EMBL" id="CAI9723352.1"/>
    </source>
</evidence>
<organism evidence="2 3">
    <name type="scientific">Octopus vulgaris</name>
    <name type="common">Common octopus</name>
    <dbReference type="NCBI Taxonomy" id="6645"/>
    <lineage>
        <taxon>Eukaryota</taxon>
        <taxon>Metazoa</taxon>
        <taxon>Spiralia</taxon>
        <taxon>Lophotrochozoa</taxon>
        <taxon>Mollusca</taxon>
        <taxon>Cephalopoda</taxon>
        <taxon>Coleoidea</taxon>
        <taxon>Octopodiformes</taxon>
        <taxon>Octopoda</taxon>
        <taxon>Incirrata</taxon>
        <taxon>Octopodidae</taxon>
        <taxon>Octopus</taxon>
    </lineage>
</organism>